<dbReference type="PANTHER" id="PTHR11571:SF263">
    <property type="entry name" value="GLUTATHIONE S-TRANSFERASE"/>
    <property type="match status" value="1"/>
</dbReference>
<evidence type="ECO:0000313" key="2">
    <source>
        <dbReference type="EMBL" id="KAG7370029.1"/>
    </source>
</evidence>
<dbReference type="GO" id="GO:0006749">
    <property type="term" value="P:glutathione metabolic process"/>
    <property type="evidence" value="ECO:0007669"/>
    <property type="project" value="TreeGrafter"/>
</dbReference>
<accession>A0A9K3LXN3</accession>
<keyword evidence="3" id="KW-1185">Reference proteome</keyword>
<sequence>MSSTSRNINDKDDQSYTEWTVLYHAPGQFKGRGEFLRLMLEDAGASYVNSAENLYGPEGMMDGFRGGDAATAISKHHDSVTFPLLFPPAIWHRPKDAPSVMVNQTAACMAYLGDVMGYAPSTPAERARANAVTLNALDYIAEGRSSFHPVKNSMSYKDQKDEGDKCSKEFVGTRMKIFLYHFAKIVAGNETSTSPIAGGSAVTYADFALFHVLDATVSQFNTEFYAHAWDAFEGKELKEYYQWMKDRPNLQKYFQSDRCAPFAGDSMM</sequence>
<feature type="domain" description="GST C-terminal" evidence="1">
    <location>
        <begin position="122"/>
        <end position="262"/>
    </location>
</feature>
<evidence type="ECO:0000313" key="3">
    <source>
        <dbReference type="Proteomes" id="UP000693970"/>
    </source>
</evidence>
<proteinExistence type="predicted"/>
<reference evidence="2" key="1">
    <citation type="journal article" date="2021" name="Sci. Rep.">
        <title>Diploid genomic architecture of Nitzschia inconspicua, an elite biomass production diatom.</title>
        <authorList>
            <person name="Oliver A."/>
            <person name="Podell S."/>
            <person name="Pinowska A."/>
            <person name="Traller J.C."/>
            <person name="Smith S.R."/>
            <person name="McClure R."/>
            <person name="Beliaev A."/>
            <person name="Bohutskyi P."/>
            <person name="Hill E.A."/>
            <person name="Rabines A."/>
            <person name="Zheng H."/>
            <person name="Allen L.Z."/>
            <person name="Kuo A."/>
            <person name="Grigoriev I.V."/>
            <person name="Allen A.E."/>
            <person name="Hazlebeck D."/>
            <person name="Allen E.E."/>
        </authorList>
    </citation>
    <scope>NUCLEOTIDE SEQUENCE</scope>
    <source>
        <strain evidence="2">Hildebrandi</strain>
    </source>
</reference>
<name>A0A9K3LXN3_9STRA</name>
<reference evidence="2" key="2">
    <citation type="submission" date="2021-04" db="EMBL/GenBank/DDBJ databases">
        <authorList>
            <person name="Podell S."/>
        </authorList>
    </citation>
    <scope>NUCLEOTIDE SEQUENCE</scope>
    <source>
        <strain evidence="2">Hildebrandi</strain>
    </source>
</reference>
<dbReference type="Pfam" id="PF14497">
    <property type="entry name" value="GST_C_3"/>
    <property type="match status" value="1"/>
</dbReference>
<dbReference type="AlphaFoldDB" id="A0A9K3LXN3"/>
<dbReference type="OrthoDB" id="36636at2759"/>
<dbReference type="InterPro" id="IPR010987">
    <property type="entry name" value="Glutathione-S-Trfase_C-like"/>
</dbReference>
<dbReference type="PANTHER" id="PTHR11571">
    <property type="entry name" value="GLUTATHIONE S-TRANSFERASE"/>
    <property type="match status" value="1"/>
</dbReference>
<gene>
    <name evidence="2" type="ORF">IV203_027775</name>
</gene>
<dbReference type="InterPro" id="IPR004046">
    <property type="entry name" value="GST_C"/>
</dbReference>
<dbReference type="EMBL" id="JAGRRH010000005">
    <property type="protein sequence ID" value="KAG7370029.1"/>
    <property type="molecule type" value="Genomic_DNA"/>
</dbReference>
<dbReference type="Proteomes" id="UP000693970">
    <property type="component" value="Unassembled WGS sequence"/>
</dbReference>
<evidence type="ECO:0000259" key="1">
    <source>
        <dbReference type="PROSITE" id="PS50405"/>
    </source>
</evidence>
<dbReference type="InterPro" id="IPR050213">
    <property type="entry name" value="GST_superfamily"/>
</dbReference>
<protein>
    <submittedName>
        <fullName evidence="2">Glutathione S-transferase</fullName>
    </submittedName>
</protein>
<organism evidence="2 3">
    <name type="scientific">Nitzschia inconspicua</name>
    <dbReference type="NCBI Taxonomy" id="303405"/>
    <lineage>
        <taxon>Eukaryota</taxon>
        <taxon>Sar</taxon>
        <taxon>Stramenopiles</taxon>
        <taxon>Ochrophyta</taxon>
        <taxon>Bacillariophyta</taxon>
        <taxon>Bacillariophyceae</taxon>
        <taxon>Bacillariophycidae</taxon>
        <taxon>Bacillariales</taxon>
        <taxon>Bacillariaceae</taxon>
        <taxon>Nitzschia</taxon>
    </lineage>
</organism>
<comment type="caution">
    <text evidence="2">The sequence shown here is derived from an EMBL/GenBank/DDBJ whole genome shotgun (WGS) entry which is preliminary data.</text>
</comment>
<dbReference type="GO" id="GO:0004364">
    <property type="term" value="F:glutathione transferase activity"/>
    <property type="evidence" value="ECO:0007669"/>
    <property type="project" value="TreeGrafter"/>
</dbReference>
<dbReference type="PROSITE" id="PS50405">
    <property type="entry name" value="GST_CTER"/>
    <property type="match status" value="1"/>
</dbReference>